<evidence type="ECO:0000256" key="3">
    <source>
        <dbReference type="ARBA" id="ARBA00022692"/>
    </source>
</evidence>
<dbReference type="AlphaFoldDB" id="A0A2W1L1P1"/>
<evidence type="ECO:0000256" key="2">
    <source>
        <dbReference type="ARBA" id="ARBA00022475"/>
    </source>
</evidence>
<feature type="transmembrane region" description="Helical" evidence="7">
    <location>
        <begin position="271"/>
        <end position="295"/>
    </location>
</feature>
<evidence type="ECO:0000256" key="5">
    <source>
        <dbReference type="ARBA" id="ARBA00023136"/>
    </source>
</evidence>
<reference evidence="9 10" key="1">
    <citation type="submission" date="2018-06" db="EMBL/GenBank/DDBJ databases">
        <title>Paenibacillus imtechensis sp. nov.</title>
        <authorList>
            <person name="Pinnaka A.K."/>
            <person name="Singh H."/>
            <person name="Kaur M."/>
        </authorList>
    </citation>
    <scope>NUCLEOTIDE SEQUENCE [LARGE SCALE GENOMIC DNA]</scope>
    <source>
        <strain evidence="9 10">SMB1</strain>
    </source>
</reference>
<comment type="caution">
    <text evidence="9">The sequence shown here is derived from an EMBL/GenBank/DDBJ whole genome shotgun (WGS) entry which is preliminary data.</text>
</comment>
<feature type="transmembrane region" description="Helical" evidence="7">
    <location>
        <begin position="373"/>
        <end position="396"/>
    </location>
</feature>
<comment type="similarity">
    <text evidence="6">Belongs to the ABC-4 integral membrane protein family.</text>
</comment>
<feature type="transmembrane region" description="Helical" evidence="7">
    <location>
        <begin position="743"/>
        <end position="770"/>
    </location>
</feature>
<feature type="transmembrane region" description="Helical" evidence="7">
    <location>
        <begin position="329"/>
        <end position="353"/>
    </location>
</feature>
<protein>
    <submittedName>
        <fullName evidence="9">ABC transporter permease</fullName>
    </submittedName>
</protein>
<keyword evidence="5 7" id="KW-0472">Membrane</keyword>
<feature type="domain" description="ABC3 transporter permease C-terminal" evidence="8">
    <location>
        <begin position="278"/>
        <end position="406"/>
    </location>
</feature>
<keyword evidence="3 7" id="KW-0812">Transmembrane</keyword>
<accession>A0A2W1L1P1</accession>
<feature type="transmembrane region" description="Helical" evidence="7">
    <location>
        <begin position="797"/>
        <end position="820"/>
    </location>
</feature>
<evidence type="ECO:0000313" key="9">
    <source>
        <dbReference type="EMBL" id="PZD92973.1"/>
    </source>
</evidence>
<dbReference type="EMBL" id="QKRB01000062">
    <property type="protein sequence ID" value="PZD92973.1"/>
    <property type="molecule type" value="Genomic_DNA"/>
</dbReference>
<dbReference type="InterPro" id="IPR050250">
    <property type="entry name" value="Macrolide_Exporter_MacB"/>
</dbReference>
<evidence type="ECO:0000256" key="6">
    <source>
        <dbReference type="ARBA" id="ARBA00038076"/>
    </source>
</evidence>
<feature type="transmembrane region" description="Helical" evidence="7">
    <location>
        <begin position="455"/>
        <end position="477"/>
    </location>
</feature>
<dbReference type="PANTHER" id="PTHR30572">
    <property type="entry name" value="MEMBRANE COMPONENT OF TRANSPORTER-RELATED"/>
    <property type="match status" value="1"/>
</dbReference>
<dbReference type="Proteomes" id="UP000249522">
    <property type="component" value="Unassembled WGS sequence"/>
</dbReference>
<keyword evidence="2" id="KW-1003">Cell membrane</keyword>
<name>A0A2W1L1P1_9BACL</name>
<dbReference type="GO" id="GO:0022857">
    <property type="term" value="F:transmembrane transporter activity"/>
    <property type="evidence" value="ECO:0007669"/>
    <property type="project" value="TreeGrafter"/>
</dbReference>
<evidence type="ECO:0000256" key="4">
    <source>
        <dbReference type="ARBA" id="ARBA00022989"/>
    </source>
</evidence>
<dbReference type="InterPro" id="IPR003838">
    <property type="entry name" value="ABC3_permease_C"/>
</dbReference>
<sequence>MNVIWQLTLRNLKLNRSRTVVTLIGIILSAAMICGVATLIASFQDVMVEGAKQTDGSHHATFINVPLENSKYIEEHAYTETAMFSKRLGYAGLDQPANASKPYMLVRSYDKTAFEHFPVKLKEGRLPEKDGELVISEELLYGRGEKLKIGDTLTLDIGRRVVDGTPVGEEPLSDNEELEILMTKTYTITGIIHRPNFESNVEPGVTVISYLDRSTLEPADSVNVSIVSDNPRKIYDKAPGMGEEAGAERVSYNKELLKFLGVSDRDNVNQMFQIIGLIIILLVVVGSVAVIYNAFAISVSERKKQFGMLSSVGATARQIRRVVFLEGTVLGLIAIPVGILSGIGGIGVTLHFVNRLLTDSLYGGNVDVSLRLIVSPYTVLVTVLFVALTIFLSAYVPARRASKISPVEAIRLTTDIKIKGKKLRTSRLTRALFGIEGELALKNLKRNSKRYRATVFSLFISIVLFVSFSTFMTYGFASSNMYYGKMTYDMSIDLLEVLPQDELAFYEEVTELNGVSEHSLLRRHYGVDQDMDINRFGSYIAGKLKDGDEDYLSMFSSGPDRYRLSYHIYALNNEQFDAYASSIGAETEGFHNPDEPKGILINANTIDGPKLVEYAPTNIKAGEKISLHSSINIDDKPPKKMDIVIGAVTENYPFGVATTYPDSVNLILSEEVYEELMETRSYPISDAANYELYLKLSDDTDYIQFEEQVRGLSADYTAQEKVFINNRVGVQEQVERTKTVVSIFLYGFVSLITLIGVTNIFNTISTNIALRRREFAMLKSVGLTPQGFNKIMNYESIFYGLKALAYGLPVSMLISLWMYYSFSGVFTFEFSLPWREIGYCVAGVFIIVFLTMMYASRKLKKENIIDALKVES</sequence>
<keyword evidence="10" id="KW-1185">Reference proteome</keyword>
<gene>
    <name evidence="9" type="ORF">DNH61_25580</name>
</gene>
<dbReference type="RefSeq" id="WP_111149798.1">
    <property type="nucleotide sequence ID" value="NZ_QKRB01000062.1"/>
</dbReference>
<feature type="transmembrane region" description="Helical" evidence="7">
    <location>
        <begin position="832"/>
        <end position="855"/>
    </location>
</feature>
<feature type="transmembrane region" description="Helical" evidence="7">
    <location>
        <begin position="20"/>
        <end position="43"/>
    </location>
</feature>
<dbReference type="OrthoDB" id="9793166at2"/>
<dbReference type="PANTHER" id="PTHR30572:SF4">
    <property type="entry name" value="ABC TRANSPORTER PERMEASE YTRF"/>
    <property type="match status" value="1"/>
</dbReference>
<dbReference type="Pfam" id="PF02687">
    <property type="entry name" value="FtsX"/>
    <property type="match status" value="2"/>
</dbReference>
<evidence type="ECO:0000313" key="10">
    <source>
        <dbReference type="Proteomes" id="UP000249522"/>
    </source>
</evidence>
<evidence type="ECO:0000259" key="8">
    <source>
        <dbReference type="Pfam" id="PF02687"/>
    </source>
</evidence>
<dbReference type="GO" id="GO:0005886">
    <property type="term" value="C:plasma membrane"/>
    <property type="evidence" value="ECO:0007669"/>
    <property type="project" value="UniProtKB-SubCell"/>
</dbReference>
<evidence type="ECO:0000256" key="7">
    <source>
        <dbReference type="SAM" id="Phobius"/>
    </source>
</evidence>
<comment type="subcellular location">
    <subcellularLocation>
        <location evidence="1">Cell membrane</location>
        <topology evidence="1">Multi-pass membrane protein</topology>
    </subcellularLocation>
</comment>
<feature type="domain" description="ABC3 transporter permease C-terminal" evidence="8">
    <location>
        <begin position="748"/>
        <end position="864"/>
    </location>
</feature>
<proteinExistence type="inferred from homology"/>
<keyword evidence="4 7" id="KW-1133">Transmembrane helix</keyword>
<organism evidence="9 10">
    <name type="scientific">Paenibacillus sambharensis</name>
    <dbReference type="NCBI Taxonomy" id="1803190"/>
    <lineage>
        <taxon>Bacteria</taxon>
        <taxon>Bacillati</taxon>
        <taxon>Bacillota</taxon>
        <taxon>Bacilli</taxon>
        <taxon>Bacillales</taxon>
        <taxon>Paenibacillaceae</taxon>
        <taxon>Paenibacillus</taxon>
    </lineage>
</organism>
<evidence type="ECO:0000256" key="1">
    <source>
        <dbReference type="ARBA" id="ARBA00004651"/>
    </source>
</evidence>